<evidence type="ECO:0000313" key="1">
    <source>
        <dbReference type="EMBL" id="MBF9196958.1"/>
    </source>
</evidence>
<name>A0ABS0HU00_9HYPH</name>
<protein>
    <submittedName>
        <fullName evidence="1">Uncharacterized protein</fullName>
    </submittedName>
</protein>
<proteinExistence type="predicted"/>
<organism evidence="1 2">
    <name type="scientific">Microvirga terrestris</name>
    <dbReference type="NCBI Taxonomy" id="2791024"/>
    <lineage>
        <taxon>Bacteria</taxon>
        <taxon>Pseudomonadati</taxon>
        <taxon>Pseudomonadota</taxon>
        <taxon>Alphaproteobacteria</taxon>
        <taxon>Hyphomicrobiales</taxon>
        <taxon>Methylobacteriaceae</taxon>
        <taxon>Microvirga</taxon>
    </lineage>
</organism>
<accession>A0ABS0HU00</accession>
<dbReference type="EMBL" id="JADQDN010000006">
    <property type="protein sequence ID" value="MBF9196958.1"/>
    <property type="molecule type" value="Genomic_DNA"/>
</dbReference>
<keyword evidence="2" id="KW-1185">Reference proteome</keyword>
<gene>
    <name evidence="1" type="ORF">I2H36_12980</name>
</gene>
<sequence>MTRLANKAAEGDVKAIQTISKLEEDCERRRLPPTNPGSPPEVRPWRLVITIF</sequence>
<evidence type="ECO:0000313" key="2">
    <source>
        <dbReference type="Proteomes" id="UP000611708"/>
    </source>
</evidence>
<dbReference type="Proteomes" id="UP000611708">
    <property type="component" value="Unassembled WGS sequence"/>
</dbReference>
<comment type="caution">
    <text evidence="1">The sequence shown here is derived from an EMBL/GenBank/DDBJ whole genome shotgun (WGS) entry which is preliminary data.</text>
</comment>
<reference evidence="1 2" key="1">
    <citation type="submission" date="2020-11" db="EMBL/GenBank/DDBJ databases">
        <authorList>
            <person name="Kim M.K."/>
        </authorList>
    </citation>
    <scope>NUCLEOTIDE SEQUENCE [LARGE SCALE GENOMIC DNA]</scope>
    <source>
        <strain evidence="1 2">BT290</strain>
    </source>
</reference>